<evidence type="ECO:0000256" key="1">
    <source>
        <dbReference type="ARBA" id="ARBA00001954"/>
    </source>
</evidence>
<proteinExistence type="inferred from homology"/>
<dbReference type="PANTHER" id="PTHR11473:SF24">
    <property type="entry name" value="PHENYLALANINE-4-HYDROXYLASE"/>
    <property type="match status" value="1"/>
</dbReference>
<dbReference type="CDD" id="cd00361">
    <property type="entry name" value="arom_aa_hydroxylase"/>
    <property type="match status" value="1"/>
</dbReference>
<dbReference type="NCBIfam" id="NF008877">
    <property type="entry name" value="PRK11913.1-2"/>
    <property type="match status" value="1"/>
</dbReference>
<name>A0ABV9T0Z9_9BACT</name>
<organism evidence="8 9">
    <name type="scientific">Negadavirga shengliensis</name>
    <dbReference type="NCBI Taxonomy" id="1389218"/>
    <lineage>
        <taxon>Bacteria</taxon>
        <taxon>Pseudomonadati</taxon>
        <taxon>Bacteroidota</taxon>
        <taxon>Cytophagia</taxon>
        <taxon>Cytophagales</taxon>
        <taxon>Cyclobacteriaceae</taxon>
        <taxon>Negadavirga</taxon>
    </lineage>
</organism>
<comment type="similarity">
    <text evidence="2">Belongs to the biopterin-dependent aromatic amino acid hydroxylase family.</text>
</comment>
<dbReference type="EMBL" id="JBHSJJ010000006">
    <property type="protein sequence ID" value="MFC4872400.1"/>
    <property type="molecule type" value="Genomic_DNA"/>
</dbReference>
<evidence type="ECO:0000256" key="6">
    <source>
        <dbReference type="ARBA" id="ARBA00023033"/>
    </source>
</evidence>
<keyword evidence="6" id="KW-0503">Monooxygenase</keyword>
<gene>
    <name evidence="8" type="ORF">ACFPFU_11935</name>
</gene>
<comment type="cofactor">
    <cofactor evidence="1">
        <name>Fe(2+)</name>
        <dbReference type="ChEBI" id="CHEBI:29033"/>
    </cofactor>
</comment>
<sequence length="261" mass="30526">MNHKETVDVFSDPRLKNLHQDYHSYTKEDFEVWRILFERQQRNLPGAASQAFLDGLEAIGFTADKVAVFSDANKRLSDFTGWAIHVVPGLIDDDLFFSLLYHKRFPTSSWLRKMKELDYLQEPDMFHDAFAHLPLLTNQAYCNFLHDLAGIALKHIHNPLAIEMLSRIYWFTIEFGLIREKGQLKVYGAGILSSVGETRFCLSDEPKHLDYDVQTILTTPYWKNKFQDKYFIIDGFEQLYNSIPEIEDKLEKELKKPPQET</sequence>
<comment type="caution">
    <text evidence="8">The sequence shown here is derived from an EMBL/GenBank/DDBJ whole genome shotgun (WGS) entry which is preliminary data.</text>
</comment>
<dbReference type="PRINTS" id="PR00372">
    <property type="entry name" value="FYWHYDRXLASE"/>
</dbReference>
<feature type="domain" description="Biopterin-dependent aromatic amino acid hydroxylase family profile" evidence="7">
    <location>
        <begin position="1"/>
        <end position="261"/>
    </location>
</feature>
<reference evidence="9" key="1">
    <citation type="journal article" date="2019" name="Int. J. Syst. Evol. Microbiol.">
        <title>The Global Catalogue of Microorganisms (GCM) 10K type strain sequencing project: providing services to taxonomists for standard genome sequencing and annotation.</title>
        <authorList>
            <consortium name="The Broad Institute Genomics Platform"/>
            <consortium name="The Broad Institute Genome Sequencing Center for Infectious Disease"/>
            <person name="Wu L."/>
            <person name="Ma J."/>
        </authorList>
    </citation>
    <scope>NUCLEOTIDE SEQUENCE [LARGE SCALE GENOMIC DNA]</scope>
    <source>
        <strain evidence="9">CGMCC 4.7466</strain>
    </source>
</reference>
<dbReference type="EC" id="1.14.16.1" evidence="8"/>
<evidence type="ECO:0000256" key="5">
    <source>
        <dbReference type="ARBA" id="ARBA00023004"/>
    </source>
</evidence>
<dbReference type="Gene3D" id="1.10.800.10">
    <property type="entry name" value="Aromatic amino acid hydroxylase"/>
    <property type="match status" value="1"/>
</dbReference>
<dbReference type="PROSITE" id="PS51410">
    <property type="entry name" value="BH4_AAA_HYDROXYL_2"/>
    <property type="match status" value="1"/>
</dbReference>
<dbReference type="InterPro" id="IPR036951">
    <property type="entry name" value="ArAA_hydroxylase_sf"/>
</dbReference>
<dbReference type="InterPro" id="IPR001273">
    <property type="entry name" value="ArAA_hydroxylase"/>
</dbReference>
<keyword evidence="4 8" id="KW-0560">Oxidoreductase</keyword>
<evidence type="ECO:0000313" key="8">
    <source>
        <dbReference type="EMBL" id="MFC4872400.1"/>
    </source>
</evidence>
<evidence type="ECO:0000256" key="3">
    <source>
        <dbReference type="ARBA" id="ARBA00022723"/>
    </source>
</evidence>
<dbReference type="PANTHER" id="PTHR11473">
    <property type="entry name" value="AROMATIC AMINO ACID HYDROXYLASE"/>
    <property type="match status" value="1"/>
</dbReference>
<evidence type="ECO:0000256" key="2">
    <source>
        <dbReference type="ARBA" id="ARBA00009712"/>
    </source>
</evidence>
<keyword evidence="9" id="KW-1185">Reference proteome</keyword>
<dbReference type="RefSeq" id="WP_377064762.1">
    <property type="nucleotide sequence ID" value="NZ_JBHSJJ010000006.1"/>
</dbReference>
<protein>
    <submittedName>
        <fullName evidence="8">Phenylalanine 4-monooxygenase</fullName>
        <ecNumber evidence="8">1.14.16.1</ecNumber>
    </submittedName>
</protein>
<dbReference type="Pfam" id="PF00351">
    <property type="entry name" value="Biopterin_H"/>
    <property type="match status" value="1"/>
</dbReference>
<evidence type="ECO:0000259" key="7">
    <source>
        <dbReference type="PROSITE" id="PS51410"/>
    </source>
</evidence>
<evidence type="ECO:0000313" key="9">
    <source>
        <dbReference type="Proteomes" id="UP001595818"/>
    </source>
</evidence>
<keyword evidence="3" id="KW-0479">Metal-binding</keyword>
<dbReference type="InterPro" id="IPR019774">
    <property type="entry name" value="Aromatic-AA_hydroxylase_C"/>
</dbReference>
<accession>A0ABV9T0Z9</accession>
<keyword evidence="5" id="KW-0408">Iron</keyword>
<dbReference type="InterPro" id="IPR036329">
    <property type="entry name" value="Aro-AA_hydroxylase_C_sf"/>
</dbReference>
<dbReference type="GO" id="GO:0004505">
    <property type="term" value="F:phenylalanine 4-monooxygenase activity"/>
    <property type="evidence" value="ECO:0007669"/>
    <property type="project" value="UniProtKB-EC"/>
</dbReference>
<dbReference type="Proteomes" id="UP001595818">
    <property type="component" value="Unassembled WGS sequence"/>
</dbReference>
<dbReference type="SUPFAM" id="SSF56534">
    <property type="entry name" value="Aromatic aminoacid monoxygenases, catalytic and oligomerization domains"/>
    <property type="match status" value="1"/>
</dbReference>
<evidence type="ECO:0000256" key="4">
    <source>
        <dbReference type="ARBA" id="ARBA00023002"/>
    </source>
</evidence>